<dbReference type="Pfam" id="PF06985">
    <property type="entry name" value="HET"/>
    <property type="match status" value="1"/>
</dbReference>
<organism evidence="2 3">
    <name type="scientific">Microdochium bolleyi</name>
    <dbReference type="NCBI Taxonomy" id="196109"/>
    <lineage>
        <taxon>Eukaryota</taxon>
        <taxon>Fungi</taxon>
        <taxon>Dikarya</taxon>
        <taxon>Ascomycota</taxon>
        <taxon>Pezizomycotina</taxon>
        <taxon>Sordariomycetes</taxon>
        <taxon>Xylariomycetidae</taxon>
        <taxon>Xylariales</taxon>
        <taxon>Microdochiaceae</taxon>
        <taxon>Microdochium</taxon>
    </lineage>
</organism>
<dbReference type="InterPro" id="IPR010730">
    <property type="entry name" value="HET"/>
</dbReference>
<dbReference type="EMBL" id="KQ964332">
    <property type="protein sequence ID" value="KXJ84784.1"/>
    <property type="molecule type" value="Genomic_DNA"/>
</dbReference>
<evidence type="ECO:0000259" key="1">
    <source>
        <dbReference type="Pfam" id="PF06985"/>
    </source>
</evidence>
<dbReference type="Proteomes" id="UP000070501">
    <property type="component" value="Unassembled WGS sequence"/>
</dbReference>
<dbReference type="AlphaFoldDB" id="A0A136IIW4"/>
<dbReference type="STRING" id="196109.A0A136IIW4"/>
<evidence type="ECO:0000313" key="2">
    <source>
        <dbReference type="EMBL" id="KXJ84784.1"/>
    </source>
</evidence>
<dbReference type="PANTHER" id="PTHR24148">
    <property type="entry name" value="ANKYRIN REPEAT DOMAIN-CONTAINING PROTEIN 39 HOMOLOG-RELATED"/>
    <property type="match status" value="1"/>
</dbReference>
<feature type="domain" description="Heterokaryon incompatibility" evidence="1">
    <location>
        <begin position="41"/>
        <end position="199"/>
    </location>
</feature>
<sequence length="601" mass="67118">MFAALRHPDSIRLLELGKLDTAKTSLQAQLVPTRLCERPVYTALSYVWGDEISEGAITIGDASVSIGRNLYDCLKELSSHAGAITIWADQVCINQADEVEKEHQVQMMGRIYSEAELVTGWVGSSTPQNQLALKAFRAVGLCCVAQRTTEECELALRDLRATGHFNHLGDLASPRSAIWRAVTGFAQLAWFERLWIVQEACLAKKMELRCGRETIDVDTFFGGIEGFCTMVTAPPQPRLLEPYRRAPILGKIRQRILSRNPPSLHEVAHILGNWKCGKDQDRLNALLGISYKDKACPWFEPRYSVSAPELFEDFAKRHMESNQSLEILHFAGAGDGDAFQVEMIRDQPHLILKPPAADLPSWVPDWRIRTKPLSLAPTTDRSEKPAGAFQATMTKPSFHLDTSSHVLHVRAYEVDDIIACGIPNCDRSLQVLECSANEIFINWFETAKILIASPEMPRMFALTLLMGGLVQATERPQVRIPAAKIAEYFDAWVGSYLEPSLHRQETPRSSSDGLDKSTHFAYLAEEVCRNRTFFVTRCGFMGLGSLTAAPLASVVLIHGLRTPFLVQRGPGKDFFRGGCYVQGMMDRRQGLSYDDTYLNLA</sequence>
<gene>
    <name evidence="2" type="ORF">Micbo1qcDRAFT_154676</name>
</gene>
<keyword evidence="3" id="KW-1185">Reference proteome</keyword>
<dbReference type="InParanoid" id="A0A136IIW4"/>
<accession>A0A136IIW4</accession>
<protein>
    <submittedName>
        <fullName evidence="2">Heterokaryon incompatibility protein-domain-containing protein</fullName>
    </submittedName>
</protein>
<name>A0A136IIW4_9PEZI</name>
<evidence type="ECO:0000313" key="3">
    <source>
        <dbReference type="Proteomes" id="UP000070501"/>
    </source>
</evidence>
<proteinExistence type="predicted"/>
<dbReference type="OrthoDB" id="4587016at2759"/>
<reference evidence="3" key="1">
    <citation type="submission" date="2016-02" db="EMBL/GenBank/DDBJ databases">
        <title>Draft genome sequence of Microdochium bolleyi, a fungal endophyte of beachgrass.</title>
        <authorList>
            <consortium name="DOE Joint Genome Institute"/>
            <person name="David A.S."/>
            <person name="May G."/>
            <person name="Haridas S."/>
            <person name="Lim J."/>
            <person name="Wang M."/>
            <person name="Labutti K."/>
            <person name="Lipzen A."/>
            <person name="Barry K."/>
            <person name="Grigoriev I.V."/>
        </authorList>
    </citation>
    <scope>NUCLEOTIDE SEQUENCE [LARGE SCALE GENOMIC DNA]</scope>
    <source>
        <strain evidence="3">J235TASD1</strain>
    </source>
</reference>
<dbReference type="PANTHER" id="PTHR24148:SF64">
    <property type="entry name" value="HETEROKARYON INCOMPATIBILITY DOMAIN-CONTAINING PROTEIN"/>
    <property type="match status" value="1"/>
</dbReference>
<dbReference type="InterPro" id="IPR052895">
    <property type="entry name" value="HetReg/Transcr_Mod"/>
</dbReference>